<protein>
    <submittedName>
        <fullName evidence="2">Uncharacterized protein</fullName>
    </submittedName>
</protein>
<gene>
    <name evidence="2" type="ORF">D9619_010519</name>
</gene>
<accession>A0A8H5ASX0</accession>
<name>A0A8H5ASX0_9AGAR</name>
<proteinExistence type="predicted"/>
<reference evidence="2 3" key="1">
    <citation type="journal article" date="2020" name="ISME J.">
        <title>Uncovering the hidden diversity of litter-decomposition mechanisms in mushroom-forming fungi.</title>
        <authorList>
            <person name="Floudas D."/>
            <person name="Bentzer J."/>
            <person name="Ahren D."/>
            <person name="Johansson T."/>
            <person name="Persson P."/>
            <person name="Tunlid A."/>
        </authorList>
    </citation>
    <scope>NUCLEOTIDE SEQUENCE [LARGE SCALE GENOMIC DNA]</scope>
    <source>
        <strain evidence="2 3">CBS 101986</strain>
    </source>
</reference>
<organism evidence="2 3">
    <name type="scientific">Psilocybe cf. subviscida</name>
    <dbReference type="NCBI Taxonomy" id="2480587"/>
    <lineage>
        <taxon>Eukaryota</taxon>
        <taxon>Fungi</taxon>
        <taxon>Dikarya</taxon>
        <taxon>Basidiomycota</taxon>
        <taxon>Agaricomycotina</taxon>
        <taxon>Agaricomycetes</taxon>
        <taxon>Agaricomycetidae</taxon>
        <taxon>Agaricales</taxon>
        <taxon>Agaricineae</taxon>
        <taxon>Strophariaceae</taxon>
        <taxon>Psilocybe</taxon>
    </lineage>
</organism>
<keyword evidence="3" id="KW-1185">Reference proteome</keyword>
<sequence>MPTRFYSDADLALGHNNSPGKPPRKGPYHTATHPHIRSGACTVFQIYSYPRRPRQSPPRATPRQEYIPAPSTDLRSPDPAHGPHPPMVRIIRQRQHFTQAAQLLQLSRTPNTTPQPLQWDKRDDDKRDKRDEHTRLLTQARAQDREQLCIRSATNEPAQTQTPKESSSQLNTNPRHKSRLVSPLQSLPRAIPNNQARERKSSTLRRRQKVASEGGI</sequence>
<feature type="compositionally biased region" description="Polar residues" evidence="1">
    <location>
        <begin position="152"/>
        <end position="173"/>
    </location>
</feature>
<feature type="compositionally biased region" description="Basic residues" evidence="1">
    <location>
        <begin position="22"/>
        <end position="34"/>
    </location>
</feature>
<dbReference type="Proteomes" id="UP000567179">
    <property type="component" value="Unassembled WGS sequence"/>
</dbReference>
<evidence type="ECO:0000313" key="3">
    <source>
        <dbReference type="Proteomes" id="UP000567179"/>
    </source>
</evidence>
<feature type="region of interest" description="Disordered" evidence="1">
    <location>
        <begin position="1"/>
        <end position="34"/>
    </location>
</feature>
<feature type="compositionally biased region" description="Basic and acidic residues" evidence="1">
    <location>
        <begin position="119"/>
        <end position="135"/>
    </location>
</feature>
<dbReference type="EMBL" id="JAACJJ010000058">
    <property type="protein sequence ID" value="KAF5310111.1"/>
    <property type="molecule type" value="Genomic_DNA"/>
</dbReference>
<comment type="caution">
    <text evidence="2">The sequence shown here is derived from an EMBL/GenBank/DDBJ whole genome shotgun (WGS) entry which is preliminary data.</text>
</comment>
<feature type="region of interest" description="Disordered" evidence="1">
    <location>
        <begin position="104"/>
        <end position="216"/>
    </location>
</feature>
<feature type="region of interest" description="Disordered" evidence="1">
    <location>
        <begin position="51"/>
        <end position="86"/>
    </location>
</feature>
<evidence type="ECO:0000313" key="2">
    <source>
        <dbReference type="EMBL" id="KAF5310111.1"/>
    </source>
</evidence>
<dbReference type="AlphaFoldDB" id="A0A8H5ASX0"/>
<evidence type="ECO:0000256" key="1">
    <source>
        <dbReference type="SAM" id="MobiDB-lite"/>
    </source>
</evidence>
<feature type="compositionally biased region" description="Polar residues" evidence="1">
    <location>
        <begin position="104"/>
        <end position="116"/>
    </location>
</feature>